<reference evidence="1" key="1">
    <citation type="submission" date="2021-08" db="EMBL/GenBank/DDBJ databases">
        <title>Flavobacterium sp. strain CC-SYL302.</title>
        <authorList>
            <person name="Lin S.-Y."/>
            <person name="Lee T.-H."/>
            <person name="Young C.-C."/>
        </authorList>
    </citation>
    <scope>NUCLEOTIDE SEQUENCE</scope>
    <source>
        <strain evidence="1">CC-SYL302</strain>
    </source>
</reference>
<evidence type="ECO:0000313" key="2">
    <source>
        <dbReference type="Proteomes" id="UP001163328"/>
    </source>
</evidence>
<keyword evidence="2" id="KW-1185">Reference proteome</keyword>
<dbReference type="Proteomes" id="UP001163328">
    <property type="component" value="Chromosome"/>
</dbReference>
<organism evidence="1 2">
    <name type="scientific">Flavobacterium agricola</name>
    <dbReference type="NCBI Taxonomy" id="2870839"/>
    <lineage>
        <taxon>Bacteria</taxon>
        <taxon>Pseudomonadati</taxon>
        <taxon>Bacteroidota</taxon>
        <taxon>Flavobacteriia</taxon>
        <taxon>Flavobacteriales</taxon>
        <taxon>Flavobacteriaceae</taxon>
        <taxon>Flavobacterium</taxon>
    </lineage>
</organism>
<evidence type="ECO:0000313" key="1">
    <source>
        <dbReference type="EMBL" id="UYW02116.1"/>
    </source>
</evidence>
<accession>A0ABY6M105</accession>
<sequence>MATYNTLKIRFLSRASLNQSFTFSFREVGGVRRIPYTIVGQRIRSNQVTKGNDVSGLWVSKETTLNFISAFNADYAALGFKASLTPFYNPLDVYDVLIKAPTEFENPNFISFIDEFGLNPNDGAIEFTLGYEKPLEILKINNIEFVADPSDNCNKIKALVTTNYQATAITSPYNASVNSNPFEVNLFRNSNYVITATNEQTTDSIGISTPPLLDIAAINVNINATPYSNSVNITYNGMIGLQLEFSLDNQEWQTDTTFQGLLTGEFNLYVRDQYGCKKSKTFIIEPSFTKIYTPYFYYSKSNSIRFAYRINFGDAANYKNDENTLSCEADVLLPYMQEQFFQSADVITTQIKSNYSNNRAWVLSNGFEIEVPVVKKTNNLNRTDAREAKIIGLNNQQSGVFFLSGNTYDYTTNQVNGSYSLNGLLPVYGRVGNWVQLDGVYYEIKNVYFDENHNADMLVFDKVYNGPMASIIIKSEFNIEEFEVYEFTIDMVDYINQKIQVKFEATDSNFKDIKMLSEVLDIKVRHIDTLEIIYFNNGNNDVFYETGIRHLLRIPFISVGGKDEQSSENYKTDTTAVVISSEIYETNVFKFEPVSKEIWRKLKIALSSDNVIIDGVGYIKNNDFETEGPLGQTNLYVLTAEMLKTGNVQSNRKSNYNFDSSNIEVPGLVQATSDYLKYN</sequence>
<protein>
    <submittedName>
        <fullName evidence="1">Uncharacterized protein</fullName>
    </submittedName>
</protein>
<dbReference type="RefSeq" id="WP_264434609.1">
    <property type="nucleotide sequence ID" value="NZ_CP081495.1"/>
</dbReference>
<proteinExistence type="predicted"/>
<gene>
    <name evidence="1" type="ORF">K5I29_04235</name>
</gene>
<dbReference type="EMBL" id="CP081495">
    <property type="protein sequence ID" value="UYW02116.1"/>
    <property type="molecule type" value="Genomic_DNA"/>
</dbReference>
<name>A0ABY6M105_9FLAO</name>